<reference evidence="8" key="1">
    <citation type="journal article" date="2019" name="Int. J. Syst. Evol. Microbiol.">
        <title>The Global Catalogue of Microorganisms (GCM) 10K type strain sequencing project: providing services to taxonomists for standard genome sequencing and annotation.</title>
        <authorList>
            <consortium name="The Broad Institute Genomics Platform"/>
            <consortium name="The Broad Institute Genome Sequencing Center for Infectious Disease"/>
            <person name="Wu L."/>
            <person name="Ma J."/>
        </authorList>
    </citation>
    <scope>NUCLEOTIDE SEQUENCE [LARGE SCALE GENOMIC DNA]</scope>
    <source>
        <strain evidence="8">CCUG 38813</strain>
    </source>
</reference>
<dbReference type="SUPFAM" id="SSF53850">
    <property type="entry name" value="Periplasmic binding protein-like II"/>
    <property type="match status" value="1"/>
</dbReference>
<dbReference type="SUPFAM" id="SSF46785">
    <property type="entry name" value="Winged helix' DNA-binding domain"/>
    <property type="match status" value="1"/>
</dbReference>
<dbReference type="PANTHER" id="PTHR30293:SF2">
    <property type="entry name" value="TRANSCRIPTIONAL ACTIVATOR PROTEIN NHAR"/>
    <property type="match status" value="1"/>
</dbReference>
<evidence type="ECO:0000256" key="2">
    <source>
        <dbReference type="ARBA" id="ARBA00023015"/>
    </source>
</evidence>
<dbReference type="Pfam" id="PF00126">
    <property type="entry name" value="HTH_1"/>
    <property type="match status" value="1"/>
</dbReference>
<dbReference type="Proteomes" id="UP001596031">
    <property type="component" value="Unassembled WGS sequence"/>
</dbReference>
<evidence type="ECO:0000256" key="1">
    <source>
        <dbReference type="ARBA" id="ARBA00009437"/>
    </source>
</evidence>
<evidence type="ECO:0000313" key="8">
    <source>
        <dbReference type="Proteomes" id="UP001596031"/>
    </source>
</evidence>
<comment type="similarity">
    <text evidence="1">Belongs to the LysR transcriptional regulatory family.</text>
</comment>
<name>A0ABW0PG83_9BURK</name>
<feature type="domain" description="HTH lysR-type" evidence="6">
    <location>
        <begin position="4"/>
        <end position="61"/>
    </location>
</feature>
<dbReference type="Pfam" id="PF03466">
    <property type="entry name" value="LysR_substrate"/>
    <property type="match status" value="1"/>
</dbReference>
<dbReference type="CDD" id="cd08429">
    <property type="entry name" value="PBP2_NhaR"/>
    <property type="match status" value="1"/>
</dbReference>
<dbReference type="InterPro" id="IPR036390">
    <property type="entry name" value="WH_DNA-bd_sf"/>
</dbReference>
<proteinExistence type="inferred from homology"/>
<keyword evidence="5" id="KW-0804">Transcription</keyword>
<evidence type="ECO:0000256" key="5">
    <source>
        <dbReference type="ARBA" id="ARBA00023163"/>
    </source>
</evidence>
<protein>
    <submittedName>
        <fullName evidence="7">Transcriptional activator NhaR</fullName>
    </submittedName>
</protein>
<keyword evidence="2" id="KW-0805">Transcription regulation</keyword>
<dbReference type="InterPro" id="IPR036388">
    <property type="entry name" value="WH-like_DNA-bd_sf"/>
</dbReference>
<evidence type="ECO:0000256" key="3">
    <source>
        <dbReference type="ARBA" id="ARBA00023125"/>
    </source>
</evidence>
<accession>A0ABW0PG83</accession>
<dbReference type="EMBL" id="JBHSMS010000034">
    <property type="protein sequence ID" value="MFC5511440.1"/>
    <property type="molecule type" value="Genomic_DNA"/>
</dbReference>
<evidence type="ECO:0000259" key="6">
    <source>
        <dbReference type="PROSITE" id="PS50931"/>
    </source>
</evidence>
<gene>
    <name evidence="7" type="primary">nhaR</name>
    <name evidence="7" type="ORF">ACFPOU_09930</name>
</gene>
<keyword evidence="8" id="KW-1185">Reference proteome</keyword>
<dbReference type="NCBIfam" id="NF008284">
    <property type="entry name" value="PRK11062.1"/>
    <property type="match status" value="1"/>
</dbReference>
<dbReference type="Gene3D" id="1.10.10.10">
    <property type="entry name" value="Winged helix-like DNA-binding domain superfamily/Winged helix DNA-binding domain"/>
    <property type="match status" value="1"/>
</dbReference>
<dbReference type="PANTHER" id="PTHR30293">
    <property type="entry name" value="TRANSCRIPTIONAL REGULATORY PROTEIN NAC-RELATED"/>
    <property type="match status" value="1"/>
</dbReference>
<dbReference type="RefSeq" id="WP_379720077.1">
    <property type="nucleotide sequence ID" value="NZ_JBHSMS010000034.1"/>
</dbReference>
<dbReference type="InterPro" id="IPR000847">
    <property type="entry name" value="LysR_HTH_N"/>
</dbReference>
<evidence type="ECO:0000256" key="4">
    <source>
        <dbReference type="ARBA" id="ARBA00023159"/>
    </source>
</evidence>
<evidence type="ECO:0000313" key="7">
    <source>
        <dbReference type="EMBL" id="MFC5511440.1"/>
    </source>
</evidence>
<keyword evidence="4" id="KW-0010">Activator</keyword>
<organism evidence="7 8">
    <name type="scientific">Massilia jejuensis</name>
    <dbReference type="NCBI Taxonomy" id="648894"/>
    <lineage>
        <taxon>Bacteria</taxon>
        <taxon>Pseudomonadati</taxon>
        <taxon>Pseudomonadota</taxon>
        <taxon>Betaproteobacteria</taxon>
        <taxon>Burkholderiales</taxon>
        <taxon>Oxalobacteraceae</taxon>
        <taxon>Telluria group</taxon>
        <taxon>Massilia</taxon>
    </lineage>
</organism>
<sequence length="305" mass="33382">MSTLNYKHLRYFWMVGKTGSIAKAAAQLHLTPHAISGQLSEFAQSLDVELFRRAGRNLELTDAGRRIMRYAEDIFTTGDELLELVRDKRLATTVSFRVGCADSVSKLIACRLVEPALTLPEPVRLICREGRLDNLVAELAVHRLDLVIADRPIPPHFSVRAYNHLLGESPMTVFASVALAAALGPRFPACLHEAPMLLPGEDFAIRQRLLQWLEQQAVHPRVVGEFDDSAMMKAFGQSGAGVFFAPTAIAAQVIGQYGVVALGRIDVVVEQVYAITTERRLRHPATLAISTNARTTLFAEGAGAG</sequence>
<dbReference type="InterPro" id="IPR005119">
    <property type="entry name" value="LysR_subst-bd"/>
</dbReference>
<comment type="caution">
    <text evidence="7">The sequence shown here is derived from an EMBL/GenBank/DDBJ whole genome shotgun (WGS) entry which is preliminary data.</text>
</comment>
<dbReference type="PROSITE" id="PS50931">
    <property type="entry name" value="HTH_LYSR"/>
    <property type="match status" value="1"/>
</dbReference>
<keyword evidence="3" id="KW-0238">DNA-binding</keyword>
<dbReference type="Gene3D" id="3.40.190.290">
    <property type="match status" value="1"/>
</dbReference>